<proteinExistence type="predicted"/>
<protein>
    <submittedName>
        <fullName evidence="1">Uncharacterized protein</fullName>
    </submittedName>
</protein>
<sequence>TSGSASSPSSASKASLGLAMELWDGGASCEPIPAELLRSLLQLLRGKLPALGSEKDRELTVAAANAWFAQFSARQQRLRSHSSDDEVSGHSMAAMQTAALVGLEWLRYACRLLLLLAKHTPLQRPLPSENGAAGDARLLELRRALQELPPTKCSDVRNGFLAMVHRTTTGVMDRRQPGWWEEQDSEDGGLPPNSPAFAAAVARRVAAEALWAGGLRLGAALDLAPWAGLESQSSAGATHDQ</sequence>
<evidence type="ECO:0000313" key="1">
    <source>
        <dbReference type="EMBL" id="CAE8720916.1"/>
    </source>
</evidence>
<dbReference type="Proteomes" id="UP000626109">
    <property type="component" value="Unassembled WGS sequence"/>
</dbReference>
<name>A0A813LDJ3_POLGL</name>
<dbReference type="EMBL" id="CAJNNW010033921">
    <property type="protein sequence ID" value="CAE8720916.1"/>
    <property type="molecule type" value="Genomic_DNA"/>
</dbReference>
<evidence type="ECO:0000313" key="2">
    <source>
        <dbReference type="Proteomes" id="UP000626109"/>
    </source>
</evidence>
<gene>
    <name evidence="1" type="ORF">PGLA2088_LOCUS41610</name>
</gene>
<feature type="non-terminal residue" evidence="1">
    <location>
        <position position="241"/>
    </location>
</feature>
<comment type="caution">
    <text evidence="1">The sequence shown here is derived from an EMBL/GenBank/DDBJ whole genome shotgun (WGS) entry which is preliminary data.</text>
</comment>
<organism evidence="1 2">
    <name type="scientific">Polarella glacialis</name>
    <name type="common">Dinoflagellate</name>
    <dbReference type="NCBI Taxonomy" id="89957"/>
    <lineage>
        <taxon>Eukaryota</taxon>
        <taxon>Sar</taxon>
        <taxon>Alveolata</taxon>
        <taxon>Dinophyceae</taxon>
        <taxon>Suessiales</taxon>
        <taxon>Suessiaceae</taxon>
        <taxon>Polarella</taxon>
    </lineage>
</organism>
<accession>A0A813LDJ3</accession>
<reference evidence="1" key="1">
    <citation type="submission" date="2021-02" db="EMBL/GenBank/DDBJ databases">
        <authorList>
            <person name="Dougan E. K."/>
            <person name="Rhodes N."/>
            <person name="Thang M."/>
            <person name="Chan C."/>
        </authorList>
    </citation>
    <scope>NUCLEOTIDE SEQUENCE</scope>
</reference>
<dbReference type="AlphaFoldDB" id="A0A813LDJ3"/>